<keyword evidence="3" id="KW-1015">Disulfide bond</keyword>
<dbReference type="AlphaFoldDB" id="A0AAJ4WBF3"/>
<dbReference type="Gene3D" id="3.40.30.10">
    <property type="entry name" value="Glutaredoxin"/>
    <property type="match status" value="1"/>
</dbReference>
<comment type="caution">
    <text evidence="6">The sequence shown here is derived from an EMBL/GenBank/DDBJ whole genome shotgun (WGS) entry which is preliminary data.</text>
</comment>
<evidence type="ECO:0000313" key="6">
    <source>
        <dbReference type="EMBL" id="SFC99551.1"/>
    </source>
</evidence>
<dbReference type="GO" id="GO:0016853">
    <property type="term" value="F:isomerase activity"/>
    <property type="evidence" value="ECO:0007669"/>
    <property type="project" value="UniProtKB-KW"/>
</dbReference>
<dbReference type="InterPro" id="IPR050553">
    <property type="entry name" value="Thioredoxin_ResA/DsbE_sf"/>
</dbReference>
<dbReference type="InterPro" id="IPR036249">
    <property type="entry name" value="Thioredoxin-like_sf"/>
</dbReference>
<sequence length="165" mass="18248">MLIDGRKLSTVLLLAATLLLSACKEEKASVGAPAPTLAAYDLQGNQVSLTQWKGKYVYLNFWASNCGGCLVEMPTLEKLSQSHRDNIVVVGINTDREEANIQTLLQDRQVTFPNVRDQMAITQERYQVIGTPTSFLIDPEGKLLAQYVGMMNEPQLKAIFDKSKG</sequence>
<dbReference type="GO" id="GO:0017004">
    <property type="term" value="P:cytochrome complex assembly"/>
    <property type="evidence" value="ECO:0007669"/>
    <property type="project" value="UniProtKB-KW"/>
</dbReference>
<keyword evidence="4" id="KW-0676">Redox-active center</keyword>
<evidence type="ECO:0000256" key="3">
    <source>
        <dbReference type="ARBA" id="ARBA00023157"/>
    </source>
</evidence>
<organism evidence="6 7">
    <name type="scientific">Pragia fontium DSM 5563 = ATCC 49100</name>
    <dbReference type="NCBI Taxonomy" id="1122977"/>
    <lineage>
        <taxon>Bacteria</taxon>
        <taxon>Pseudomonadati</taxon>
        <taxon>Pseudomonadota</taxon>
        <taxon>Gammaproteobacteria</taxon>
        <taxon>Enterobacterales</taxon>
        <taxon>Budviciaceae</taxon>
        <taxon>Pragia</taxon>
    </lineage>
</organism>
<evidence type="ECO:0000256" key="1">
    <source>
        <dbReference type="ARBA" id="ARBA00004196"/>
    </source>
</evidence>
<dbReference type="Proteomes" id="UP000226420">
    <property type="component" value="Unassembled WGS sequence"/>
</dbReference>
<accession>A0AAJ4WBF3</accession>
<dbReference type="GO" id="GO:0016491">
    <property type="term" value="F:oxidoreductase activity"/>
    <property type="evidence" value="ECO:0007669"/>
    <property type="project" value="InterPro"/>
</dbReference>
<feature type="domain" description="Thioredoxin" evidence="5">
    <location>
        <begin position="28"/>
        <end position="165"/>
    </location>
</feature>
<dbReference type="InterPro" id="IPR000866">
    <property type="entry name" value="AhpC/TSA"/>
</dbReference>
<dbReference type="PROSITE" id="PS51257">
    <property type="entry name" value="PROKAR_LIPOPROTEIN"/>
    <property type="match status" value="1"/>
</dbReference>
<evidence type="ECO:0000259" key="5">
    <source>
        <dbReference type="PROSITE" id="PS51352"/>
    </source>
</evidence>
<gene>
    <name evidence="6" type="ORF">SAMN02745723_106168</name>
</gene>
<comment type="subcellular location">
    <subcellularLocation>
        <location evidence="1">Cell envelope</location>
    </subcellularLocation>
</comment>
<dbReference type="PANTHER" id="PTHR42852:SF6">
    <property type="entry name" value="THIOL:DISULFIDE INTERCHANGE PROTEIN DSBE"/>
    <property type="match status" value="1"/>
</dbReference>
<keyword evidence="2" id="KW-0201">Cytochrome c-type biogenesis</keyword>
<name>A0AAJ4WBF3_9GAMM</name>
<dbReference type="InterPro" id="IPR013766">
    <property type="entry name" value="Thioredoxin_domain"/>
</dbReference>
<reference evidence="6 7" key="1">
    <citation type="submission" date="2016-10" db="EMBL/GenBank/DDBJ databases">
        <authorList>
            <person name="Varghese N."/>
            <person name="Submissions S."/>
        </authorList>
    </citation>
    <scope>NUCLEOTIDE SEQUENCE [LARGE SCALE GENOMIC DNA]</scope>
    <source>
        <strain evidence="6 7">DSM 5563</strain>
    </source>
</reference>
<dbReference type="GO" id="GO:0016209">
    <property type="term" value="F:antioxidant activity"/>
    <property type="evidence" value="ECO:0007669"/>
    <property type="project" value="InterPro"/>
</dbReference>
<dbReference type="CDD" id="cd02966">
    <property type="entry name" value="TlpA_like_family"/>
    <property type="match status" value="1"/>
</dbReference>
<dbReference type="GO" id="GO:0030313">
    <property type="term" value="C:cell envelope"/>
    <property type="evidence" value="ECO:0007669"/>
    <property type="project" value="UniProtKB-SubCell"/>
</dbReference>
<dbReference type="PROSITE" id="PS51352">
    <property type="entry name" value="THIOREDOXIN_2"/>
    <property type="match status" value="1"/>
</dbReference>
<dbReference type="EMBL" id="FOLW01000006">
    <property type="protein sequence ID" value="SFC99551.1"/>
    <property type="molecule type" value="Genomic_DNA"/>
</dbReference>
<dbReference type="SUPFAM" id="SSF52833">
    <property type="entry name" value="Thioredoxin-like"/>
    <property type="match status" value="1"/>
</dbReference>
<dbReference type="Pfam" id="PF00578">
    <property type="entry name" value="AhpC-TSA"/>
    <property type="match status" value="1"/>
</dbReference>
<proteinExistence type="predicted"/>
<protein>
    <submittedName>
        <fullName evidence="6">Thiol-disulfide isomerase or thioredoxin</fullName>
    </submittedName>
</protein>
<keyword evidence="6" id="KW-0413">Isomerase</keyword>
<evidence type="ECO:0000256" key="2">
    <source>
        <dbReference type="ARBA" id="ARBA00022748"/>
    </source>
</evidence>
<evidence type="ECO:0000313" key="7">
    <source>
        <dbReference type="Proteomes" id="UP000226420"/>
    </source>
</evidence>
<dbReference type="RefSeq" id="WP_047780887.1">
    <property type="nucleotide sequence ID" value="NZ_FOLW01000006.1"/>
</dbReference>
<dbReference type="PANTHER" id="PTHR42852">
    <property type="entry name" value="THIOL:DISULFIDE INTERCHANGE PROTEIN DSBE"/>
    <property type="match status" value="1"/>
</dbReference>
<evidence type="ECO:0000256" key="4">
    <source>
        <dbReference type="ARBA" id="ARBA00023284"/>
    </source>
</evidence>